<feature type="domain" description="Erythromycin biosynthesis protein CIII-like C-terminal" evidence="2">
    <location>
        <begin position="290"/>
        <end position="393"/>
    </location>
</feature>
<dbReference type="RefSeq" id="WP_117410401.1">
    <property type="nucleotide sequence ID" value="NZ_QFZU02000272.1"/>
</dbReference>
<proteinExistence type="predicted"/>
<sequence length="415" mass="43219">MRVLIVALGTMGDVAPYTGLAARLGEGGHEVAVAAYARFAGMVRATGAEFREVSGDPAAAGGWTQAEDGRQAIRSMRESVLDRGRVILDAARSHRPDALLLSLPAMPGLQVAESLGIPCAGVFLDPLYPTAEYPPTYLPISRSLGPWGNRTAHHLMNGVFSLLLDGATNQLRAGLGLPTLSRREIARQIARTPVLHGISPAALPRPADWPETMEMSGYLWPAVAPGWRPPADLADFLAAGPPPVFVGFGSRSMSGQEAERIAGIVGEALRRTGRRGVLQAGWAGLTGHSDDVVTIGETPHEWLFPRMAAVVHHAGAGTTAAGLRAGVPTVTIPILGSQPFWGGRVAALGAGPAPVPYRKLSVDRLTAAISAAVSRPGYRAAAEAVSGRIAAEDGAGRVLAALDRLAGRAAADDRT</sequence>
<evidence type="ECO:0000259" key="1">
    <source>
        <dbReference type="Pfam" id="PF03033"/>
    </source>
</evidence>
<dbReference type="SUPFAM" id="SSF53756">
    <property type="entry name" value="UDP-Glycosyltransferase/glycogen phosphorylase"/>
    <property type="match status" value="1"/>
</dbReference>
<dbReference type="Gene3D" id="3.40.50.2000">
    <property type="entry name" value="Glycogen Phosphorylase B"/>
    <property type="match status" value="2"/>
</dbReference>
<gene>
    <name evidence="3" type="ORF">DI270_034925</name>
</gene>
<dbReference type="Proteomes" id="UP000262538">
    <property type="component" value="Unassembled WGS sequence"/>
</dbReference>
<feature type="domain" description="Glycosyltransferase family 28 N-terminal" evidence="1">
    <location>
        <begin position="3"/>
        <end position="133"/>
    </location>
</feature>
<dbReference type="Pfam" id="PF03033">
    <property type="entry name" value="Glyco_transf_28"/>
    <property type="match status" value="1"/>
</dbReference>
<evidence type="ECO:0000313" key="3">
    <source>
        <dbReference type="EMBL" id="RGA00417.1"/>
    </source>
</evidence>
<evidence type="ECO:0000259" key="2">
    <source>
        <dbReference type="Pfam" id="PF06722"/>
    </source>
</evidence>
<dbReference type="InterPro" id="IPR004276">
    <property type="entry name" value="GlycoTrans_28_N"/>
</dbReference>
<protein>
    <submittedName>
        <fullName evidence="3">Glycosyltransferase</fullName>
    </submittedName>
</protein>
<dbReference type="InterPro" id="IPR002213">
    <property type="entry name" value="UDP_glucos_trans"/>
</dbReference>
<comment type="caution">
    <text evidence="3">The sequence shown here is derived from an EMBL/GenBank/DDBJ whole genome shotgun (WGS) entry which is preliminary data.</text>
</comment>
<dbReference type="CDD" id="cd03784">
    <property type="entry name" value="GT1_Gtf-like"/>
    <property type="match status" value="1"/>
</dbReference>
<accession>A0ABX9L8X8</accession>
<evidence type="ECO:0000313" key="4">
    <source>
        <dbReference type="Proteomes" id="UP000262538"/>
    </source>
</evidence>
<reference evidence="3 4" key="1">
    <citation type="submission" date="2018-08" db="EMBL/GenBank/DDBJ databases">
        <title>Microbispora. triticiradicis sp. nov., a novel actinomycete isolated from the root of wheat (Triticum aestivum L.)).</title>
        <authorList>
            <person name="Han C."/>
        </authorList>
    </citation>
    <scope>NUCLEOTIDE SEQUENCE [LARGE SCALE GENOMIC DNA]</scope>
    <source>
        <strain evidence="3 4">NEAU-HRDPA2-9</strain>
    </source>
</reference>
<dbReference type="Pfam" id="PF06722">
    <property type="entry name" value="EryCIII-like_C"/>
    <property type="match status" value="1"/>
</dbReference>
<dbReference type="InterPro" id="IPR010610">
    <property type="entry name" value="EryCIII-like_C"/>
</dbReference>
<dbReference type="PANTHER" id="PTHR48050:SF13">
    <property type="entry name" value="STEROL 3-BETA-GLUCOSYLTRANSFERASE UGT80A2"/>
    <property type="match status" value="1"/>
</dbReference>
<name>A0ABX9L8X8_9ACTN</name>
<dbReference type="PANTHER" id="PTHR48050">
    <property type="entry name" value="STEROL 3-BETA-GLUCOSYLTRANSFERASE"/>
    <property type="match status" value="1"/>
</dbReference>
<dbReference type="InterPro" id="IPR050426">
    <property type="entry name" value="Glycosyltransferase_28"/>
</dbReference>
<keyword evidence="4" id="KW-1185">Reference proteome</keyword>
<organism evidence="3 4">
    <name type="scientific">Microbispora triticiradicis</name>
    <dbReference type="NCBI Taxonomy" id="2200763"/>
    <lineage>
        <taxon>Bacteria</taxon>
        <taxon>Bacillati</taxon>
        <taxon>Actinomycetota</taxon>
        <taxon>Actinomycetes</taxon>
        <taxon>Streptosporangiales</taxon>
        <taxon>Streptosporangiaceae</taxon>
        <taxon>Microbispora</taxon>
    </lineage>
</organism>
<dbReference type="EMBL" id="QFZU02000272">
    <property type="protein sequence ID" value="RGA00417.1"/>
    <property type="molecule type" value="Genomic_DNA"/>
</dbReference>